<gene>
    <name evidence="4" type="ORF">Aco03nite_028210</name>
</gene>
<feature type="domain" description="F5/8 type C" evidence="3">
    <location>
        <begin position="198"/>
        <end position="334"/>
    </location>
</feature>
<evidence type="ECO:0000313" key="4">
    <source>
        <dbReference type="EMBL" id="GID54417.1"/>
    </source>
</evidence>
<dbReference type="InterPro" id="IPR000421">
    <property type="entry name" value="FA58C"/>
</dbReference>
<dbReference type="InterPro" id="IPR008979">
    <property type="entry name" value="Galactose-bd-like_sf"/>
</dbReference>
<feature type="compositionally biased region" description="Basic and acidic residues" evidence="1">
    <location>
        <begin position="68"/>
        <end position="88"/>
    </location>
</feature>
<feature type="compositionally biased region" description="Low complexity" evidence="1">
    <location>
        <begin position="139"/>
        <end position="180"/>
    </location>
</feature>
<dbReference type="PROSITE" id="PS50022">
    <property type="entry name" value="FA58C_3"/>
    <property type="match status" value="1"/>
</dbReference>
<protein>
    <recommendedName>
        <fullName evidence="3">F5/8 type C domain-containing protein</fullName>
    </recommendedName>
</protein>
<keyword evidence="5" id="KW-1185">Reference proteome</keyword>
<evidence type="ECO:0000259" key="3">
    <source>
        <dbReference type="PROSITE" id="PS50022"/>
    </source>
</evidence>
<feature type="compositionally biased region" description="Basic and acidic residues" evidence="1">
    <location>
        <begin position="1"/>
        <end position="34"/>
    </location>
</feature>
<keyword evidence="2" id="KW-0472">Membrane</keyword>
<feature type="region of interest" description="Disordered" evidence="1">
    <location>
        <begin position="130"/>
        <end position="210"/>
    </location>
</feature>
<dbReference type="Proteomes" id="UP000612282">
    <property type="component" value="Unassembled WGS sequence"/>
</dbReference>
<evidence type="ECO:0000313" key="5">
    <source>
        <dbReference type="Proteomes" id="UP000612282"/>
    </source>
</evidence>
<organism evidence="4 5">
    <name type="scientific">Actinoplanes couchii</name>
    <dbReference type="NCBI Taxonomy" id="403638"/>
    <lineage>
        <taxon>Bacteria</taxon>
        <taxon>Bacillati</taxon>
        <taxon>Actinomycetota</taxon>
        <taxon>Actinomycetes</taxon>
        <taxon>Micromonosporales</taxon>
        <taxon>Micromonosporaceae</taxon>
        <taxon>Actinoplanes</taxon>
    </lineage>
</organism>
<accession>A0ABQ3X7D6</accession>
<sequence length="334" mass="35159">MKAEGSGVDGRDGEGAGETGREQQRKPSRADSLRLTRMPQIPRTNPTGAYPKVIPRSTVEAQEIAVDAQEKQPDKRPDEKREKGEPRKPGNRRLILIAAGIAVAVAIPAGLIAAALPQRGEAVAPVSEDLTTTAPTGPVSAEAVESASSASGNTSPSAGASPSASPAVSASAEVPGSAEPTTAPTEQLTTEPAAAVRTTPPGRANPSGTNLALKAAVSASDSEGERWLPAYACDGDPLSRWSSGFTDAQWIKVDLRDRWQLSQVLLSWENAHATAYRVEISADGRQWQRVFSTTTGTGGEQTISLAGSVARYVKMTGVRRSNQYGYSLYEIEVR</sequence>
<dbReference type="SUPFAM" id="SSF49785">
    <property type="entry name" value="Galactose-binding domain-like"/>
    <property type="match status" value="1"/>
</dbReference>
<keyword evidence="2" id="KW-1133">Transmembrane helix</keyword>
<evidence type="ECO:0000256" key="1">
    <source>
        <dbReference type="SAM" id="MobiDB-lite"/>
    </source>
</evidence>
<feature type="transmembrane region" description="Helical" evidence="2">
    <location>
        <begin position="94"/>
        <end position="116"/>
    </location>
</feature>
<name>A0ABQ3X7D6_9ACTN</name>
<proteinExistence type="predicted"/>
<evidence type="ECO:0000256" key="2">
    <source>
        <dbReference type="SAM" id="Phobius"/>
    </source>
</evidence>
<feature type="region of interest" description="Disordered" evidence="1">
    <location>
        <begin position="1"/>
        <end position="91"/>
    </location>
</feature>
<comment type="caution">
    <text evidence="4">The sequence shown here is derived from an EMBL/GenBank/DDBJ whole genome shotgun (WGS) entry which is preliminary data.</text>
</comment>
<keyword evidence="2" id="KW-0812">Transmembrane</keyword>
<dbReference type="Gene3D" id="2.60.120.260">
    <property type="entry name" value="Galactose-binding domain-like"/>
    <property type="match status" value="1"/>
</dbReference>
<reference evidence="4 5" key="1">
    <citation type="submission" date="2021-01" db="EMBL/GenBank/DDBJ databases">
        <title>Whole genome shotgun sequence of Actinoplanes couchii NBRC 106145.</title>
        <authorList>
            <person name="Komaki H."/>
            <person name="Tamura T."/>
        </authorList>
    </citation>
    <scope>NUCLEOTIDE SEQUENCE [LARGE SCALE GENOMIC DNA]</scope>
    <source>
        <strain evidence="4 5">NBRC 106145</strain>
    </source>
</reference>
<dbReference type="EMBL" id="BOMG01000040">
    <property type="protein sequence ID" value="GID54417.1"/>
    <property type="molecule type" value="Genomic_DNA"/>
</dbReference>
<dbReference type="Pfam" id="PF00754">
    <property type="entry name" value="F5_F8_type_C"/>
    <property type="match status" value="1"/>
</dbReference>